<dbReference type="RefSeq" id="WP_059136897.1">
    <property type="nucleotide sequence ID" value="NZ_LMAI01000005.1"/>
</dbReference>
<reference evidence="2 3" key="1">
    <citation type="submission" date="2015-10" db="EMBL/GenBank/DDBJ databases">
        <title>Genome sequence of Chryseobacterium greenlandense.</title>
        <authorList>
            <person name="Newman J."/>
            <person name="Fischer K."/>
            <person name="Miller J."/>
        </authorList>
    </citation>
    <scope>NUCLEOTIDE SEQUENCE [LARGE SCALE GENOMIC DNA]</scope>
    <source>
        <strain evidence="2 3">UMB34</strain>
    </source>
</reference>
<sequence>MNYARQHHIGHHQNPTTTQTADFAQTIGRVRRLDAKTKERRRNKKRQTEIGTDNGATNGFLKCSFLPKLQEAQTVQACGKPEKTERDFYQSLSKLAGHYGIQPMQSRQYGYPYNIALALDDTEEQLRKKFCDWEEIRLIQDSKKTYFVSEERYSTGATLYYIPVVPLYRLSKNPTRKQVVQLLQSVCAYLYHIADVPYYRQENSYLHWMYEMVTEWIVSDDENEDTTTYLSEIRQSEQIGERMEQKIYNKHNLSRFAVRLNSFKIKDSFDQDCYKLASEAFALYEQFPNANINRNALPNGEASEEDMENSIGMEKYVSFCADAKGILFQTLFESVNTELQEYGQMEEPTIVKRFDGSDITANTLEFENRVFALIEELIYILNNF</sequence>
<dbReference type="EMBL" id="LMAI01000005">
    <property type="protein sequence ID" value="KUJ56100.1"/>
    <property type="molecule type" value="Genomic_DNA"/>
</dbReference>
<accession>A0A117KBL7</accession>
<protein>
    <submittedName>
        <fullName evidence="2">Uncharacterized protein</fullName>
    </submittedName>
</protein>
<organism evidence="2 3">
    <name type="scientific">Chryseobacterium aquaticum subsp. greenlandense</name>
    <dbReference type="NCBI Taxonomy" id="345663"/>
    <lineage>
        <taxon>Bacteria</taxon>
        <taxon>Pseudomonadati</taxon>
        <taxon>Bacteroidota</taxon>
        <taxon>Flavobacteriia</taxon>
        <taxon>Flavobacteriales</taxon>
        <taxon>Weeksellaceae</taxon>
        <taxon>Chryseobacterium group</taxon>
        <taxon>Chryseobacterium</taxon>
    </lineage>
</organism>
<proteinExistence type="predicted"/>
<dbReference type="Proteomes" id="UP000054388">
    <property type="component" value="Unassembled WGS sequence"/>
</dbReference>
<evidence type="ECO:0000256" key="1">
    <source>
        <dbReference type="SAM" id="MobiDB-lite"/>
    </source>
</evidence>
<feature type="region of interest" description="Disordered" evidence="1">
    <location>
        <begin position="31"/>
        <end position="53"/>
    </location>
</feature>
<gene>
    <name evidence="2" type="ORF">AR686_10905</name>
</gene>
<name>A0A117KBL7_9FLAO</name>
<comment type="caution">
    <text evidence="2">The sequence shown here is derived from an EMBL/GenBank/DDBJ whole genome shotgun (WGS) entry which is preliminary data.</text>
</comment>
<dbReference type="AlphaFoldDB" id="A0A117KBL7"/>
<evidence type="ECO:0000313" key="2">
    <source>
        <dbReference type="EMBL" id="KUJ56100.1"/>
    </source>
</evidence>
<evidence type="ECO:0000313" key="3">
    <source>
        <dbReference type="Proteomes" id="UP000054388"/>
    </source>
</evidence>